<dbReference type="GO" id="GO:0000175">
    <property type="term" value="F:3'-5'-RNA exonuclease activity"/>
    <property type="evidence" value="ECO:0007669"/>
    <property type="project" value="TreeGrafter"/>
</dbReference>
<organism evidence="2 3">
    <name type="scientific">Magallana gigas</name>
    <name type="common">Pacific oyster</name>
    <name type="synonym">Crassostrea gigas</name>
    <dbReference type="NCBI Taxonomy" id="29159"/>
    <lineage>
        <taxon>Eukaryota</taxon>
        <taxon>Metazoa</taxon>
        <taxon>Spiralia</taxon>
        <taxon>Lophotrochozoa</taxon>
        <taxon>Mollusca</taxon>
        <taxon>Bivalvia</taxon>
        <taxon>Autobranchia</taxon>
        <taxon>Pteriomorphia</taxon>
        <taxon>Ostreida</taxon>
        <taxon>Ostreoidea</taxon>
        <taxon>Ostreidae</taxon>
        <taxon>Magallana</taxon>
    </lineage>
</organism>
<reference evidence="2" key="1">
    <citation type="submission" date="2022-08" db="UniProtKB">
        <authorList>
            <consortium name="EnsemblMetazoa"/>
        </authorList>
    </citation>
    <scope>IDENTIFICATION</scope>
    <source>
        <strain evidence="2">05x7-T-G4-1.051#20</strain>
    </source>
</reference>
<accession>A0A8W8JAI5</accession>
<feature type="domain" description="Endonuclease/exonuclease/phosphatase" evidence="1">
    <location>
        <begin position="17"/>
        <end position="148"/>
    </location>
</feature>
<protein>
    <recommendedName>
        <fullName evidence="1">Endonuclease/exonuclease/phosphatase domain-containing protein</fullName>
    </recommendedName>
</protein>
<dbReference type="Gene3D" id="3.60.10.10">
    <property type="entry name" value="Endonuclease/exonuclease/phosphatase"/>
    <property type="match status" value="1"/>
</dbReference>
<dbReference type="AlphaFoldDB" id="A0A8W8JAI5"/>
<evidence type="ECO:0000313" key="2">
    <source>
        <dbReference type="EnsemblMetazoa" id="G18106.2:cds"/>
    </source>
</evidence>
<proteinExistence type="predicted"/>
<dbReference type="PANTHER" id="PTHR12121:SF100">
    <property type="entry name" value="POLY(A)-SPECIFIC RIBONUCLEASE"/>
    <property type="match status" value="1"/>
</dbReference>
<name>A0A8W8JAI5_MAGGI</name>
<evidence type="ECO:0000259" key="1">
    <source>
        <dbReference type="Pfam" id="PF03372"/>
    </source>
</evidence>
<dbReference type="InterPro" id="IPR050410">
    <property type="entry name" value="CCR4/nocturin_mRNA_transcr"/>
</dbReference>
<keyword evidence="3" id="KW-1185">Reference proteome</keyword>
<dbReference type="Pfam" id="PF03372">
    <property type="entry name" value="Exo_endo_phos"/>
    <property type="match status" value="1"/>
</dbReference>
<dbReference type="Proteomes" id="UP000005408">
    <property type="component" value="Unassembled WGS sequence"/>
</dbReference>
<dbReference type="PANTHER" id="PTHR12121">
    <property type="entry name" value="CARBON CATABOLITE REPRESSOR PROTEIN 4"/>
    <property type="match status" value="1"/>
</dbReference>
<evidence type="ECO:0000313" key="3">
    <source>
        <dbReference type="Proteomes" id="UP000005408"/>
    </source>
</evidence>
<dbReference type="InterPro" id="IPR036691">
    <property type="entry name" value="Endo/exonu/phosph_ase_sf"/>
</dbReference>
<sequence length="157" mass="17590">KAFCCLVAIREFQRKHTGSNITILCGDFNTEPCEAAYELIVSGNIVDENKKKIQAENHIKMATLQKLLNGLEGDDLIFKSAYKTILGDEPRITNLDADFCCCLDYIFYKGPPDSSQRHGFGVISVLDFLSEEEMRLNLPPSEVFPSDHLPLIATFSI</sequence>
<dbReference type="EnsemblMetazoa" id="G18106.2">
    <property type="protein sequence ID" value="G18106.2:cds"/>
    <property type="gene ID" value="G18106"/>
</dbReference>
<dbReference type="SUPFAM" id="SSF56219">
    <property type="entry name" value="DNase I-like"/>
    <property type="match status" value="1"/>
</dbReference>
<dbReference type="InterPro" id="IPR005135">
    <property type="entry name" value="Endo/exonuclease/phosphatase"/>
</dbReference>